<evidence type="ECO:0000313" key="3">
    <source>
        <dbReference type="Proteomes" id="UP001642484"/>
    </source>
</evidence>
<comment type="caution">
    <text evidence="2">The sequence shown here is derived from an EMBL/GenBank/DDBJ whole genome shotgun (WGS) entry which is preliminary data.</text>
</comment>
<protein>
    <submittedName>
        <fullName evidence="2">Uncharacterized protein</fullName>
    </submittedName>
</protein>
<feature type="transmembrane region" description="Helical" evidence="1">
    <location>
        <begin position="298"/>
        <end position="314"/>
    </location>
</feature>
<organism evidence="2 3">
    <name type="scientific">Durusdinium trenchii</name>
    <dbReference type="NCBI Taxonomy" id="1381693"/>
    <lineage>
        <taxon>Eukaryota</taxon>
        <taxon>Sar</taxon>
        <taxon>Alveolata</taxon>
        <taxon>Dinophyceae</taxon>
        <taxon>Suessiales</taxon>
        <taxon>Symbiodiniaceae</taxon>
        <taxon>Durusdinium</taxon>
    </lineage>
</organism>
<sequence length="342" mass="38490">MAKAAKNEKKREKETLSKGWASEAELQRVSTSIEEFAQNFPPKFRNPTRSAAPYLAAAWIHFLMALPYLVQAMKKLQAGVSMIPEKIFWAILGFLVCFFGGIFPATIAAAEAWNLCGGPEVWDQSKILLHEFMKVVDATKEDEKEEDKDSKAVSLTPQQVIQKKMSIALSVMDPEKVSNSLSCIYICWIGVVGVLRLQFARTITLGEVIGAKVYEPVRKLEPAIESVIPEDYQKWVPVVTRWTCKALAISLAWWIQRIISAVHSAIRGGMIFGAYLVDFLREKGFLVVDHRETYIDEAIGWSIAVLGFLMQLAMGFQLPFLFNLVLWPIQLVEAFIVWTVSA</sequence>
<feature type="transmembrane region" description="Helical" evidence="1">
    <location>
        <begin position="51"/>
        <end position="70"/>
    </location>
</feature>
<name>A0ABP0MHY4_9DINO</name>
<dbReference type="EMBL" id="CAXAMN010017580">
    <property type="protein sequence ID" value="CAK9050783.1"/>
    <property type="molecule type" value="Genomic_DNA"/>
</dbReference>
<feature type="transmembrane region" description="Helical" evidence="1">
    <location>
        <begin position="91"/>
        <end position="110"/>
    </location>
</feature>
<dbReference type="Proteomes" id="UP001642484">
    <property type="component" value="Unassembled WGS sequence"/>
</dbReference>
<proteinExistence type="predicted"/>
<reference evidence="2 3" key="1">
    <citation type="submission" date="2024-02" db="EMBL/GenBank/DDBJ databases">
        <authorList>
            <person name="Chen Y."/>
            <person name="Shah S."/>
            <person name="Dougan E. K."/>
            <person name="Thang M."/>
            <person name="Chan C."/>
        </authorList>
    </citation>
    <scope>NUCLEOTIDE SEQUENCE [LARGE SCALE GENOMIC DNA]</scope>
</reference>
<keyword evidence="1" id="KW-0812">Transmembrane</keyword>
<keyword evidence="1" id="KW-1133">Transmembrane helix</keyword>
<keyword evidence="1" id="KW-0472">Membrane</keyword>
<accession>A0ABP0MHY4</accession>
<evidence type="ECO:0000313" key="2">
    <source>
        <dbReference type="EMBL" id="CAK9050783.1"/>
    </source>
</evidence>
<keyword evidence="3" id="KW-1185">Reference proteome</keyword>
<evidence type="ECO:0000256" key="1">
    <source>
        <dbReference type="SAM" id="Phobius"/>
    </source>
</evidence>
<gene>
    <name evidence="2" type="ORF">CCMP2556_LOCUS25861</name>
</gene>